<comment type="caution">
    <text evidence="1">The sequence shown here is derived from an EMBL/GenBank/DDBJ whole genome shotgun (WGS) entry which is preliminary data.</text>
</comment>
<proteinExistence type="predicted"/>
<dbReference type="GeneID" id="92044472"/>
<keyword evidence="2" id="KW-1185">Reference proteome</keyword>
<evidence type="ECO:0000313" key="1">
    <source>
        <dbReference type="EMBL" id="KAK8085826.1"/>
    </source>
</evidence>
<accession>A0ABR1WQL1</accession>
<organism evidence="1 2">
    <name type="scientific">Apiospora hydei</name>
    <dbReference type="NCBI Taxonomy" id="1337664"/>
    <lineage>
        <taxon>Eukaryota</taxon>
        <taxon>Fungi</taxon>
        <taxon>Dikarya</taxon>
        <taxon>Ascomycota</taxon>
        <taxon>Pezizomycotina</taxon>
        <taxon>Sordariomycetes</taxon>
        <taxon>Xylariomycetidae</taxon>
        <taxon>Amphisphaeriales</taxon>
        <taxon>Apiosporaceae</taxon>
        <taxon>Apiospora</taxon>
    </lineage>
</organism>
<evidence type="ECO:0008006" key="3">
    <source>
        <dbReference type="Google" id="ProtNLM"/>
    </source>
</evidence>
<protein>
    <recommendedName>
        <fullName evidence="3">F-box domain-containing protein</fullName>
    </recommendedName>
</protein>
<gene>
    <name evidence="1" type="ORF">PG997_007097</name>
</gene>
<dbReference type="RefSeq" id="XP_066670335.1">
    <property type="nucleotide sequence ID" value="XM_066811412.1"/>
</dbReference>
<dbReference type="EMBL" id="JAQQWN010000005">
    <property type="protein sequence ID" value="KAK8085826.1"/>
    <property type="molecule type" value="Genomic_DNA"/>
</dbReference>
<dbReference type="Proteomes" id="UP001433268">
    <property type="component" value="Unassembled WGS sequence"/>
</dbReference>
<evidence type="ECO:0000313" key="2">
    <source>
        <dbReference type="Proteomes" id="UP001433268"/>
    </source>
</evidence>
<name>A0ABR1WQL1_9PEZI</name>
<sequence>MDLFNLPTELVHLMFEYFILSRSFKRAMRLRLVNRQFKTCIDETLFQPRILHRLVVDQVINDGDLTRLLEQVSLGPGGDGESEHGRFRNEWGRQILPFFVAHALREQSPHSTLGRVHRAAQAVSRIDTGDGGVTGDDADEDAVKKCLEDLLPSGRGAK</sequence>
<reference evidence="1 2" key="1">
    <citation type="submission" date="2023-01" db="EMBL/GenBank/DDBJ databases">
        <title>Analysis of 21 Apiospora genomes using comparative genomics revels a genus with tremendous synthesis potential of carbohydrate active enzymes and secondary metabolites.</title>
        <authorList>
            <person name="Sorensen T."/>
        </authorList>
    </citation>
    <scope>NUCLEOTIDE SEQUENCE [LARGE SCALE GENOMIC DNA]</scope>
    <source>
        <strain evidence="1 2">CBS 114990</strain>
    </source>
</reference>